<dbReference type="EC" id="2.7.13.3" evidence="2"/>
<dbReference type="PANTHER" id="PTHR43065:SF42">
    <property type="entry name" value="TWO-COMPONENT SENSOR PPRA"/>
    <property type="match status" value="1"/>
</dbReference>
<evidence type="ECO:0000256" key="5">
    <source>
        <dbReference type="SAM" id="Coils"/>
    </source>
</evidence>
<dbReference type="SUPFAM" id="SSF52172">
    <property type="entry name" value="CheY-like"/>
    <property type="match status" value="1"/>
</dbReference>
<dbReference type="Pfam" id="PF02518">
    <property type="entry name" value="HATPase_c"/>
    <property type="match status" value="1"/>
</dbReference>
<dbReference type="InterPro" id="IPR003594">
    <property type="entry name" value="HATPase_dom"/>
</dbReference>
<evidence type="ECO:0000259" key="7">
    <source>
        <dbReference type="PROSITE" id="PS50110"/>
    </source>
</evidence>
<evidence type="ECO:0000256" key="3">
    <source>
        <dbReference type="ARBA" id="ARBA00022553"/>
    </source>
</evidence>
<dbReference type="SUPFAM" id="SSF55874">
    <property type="entry name" value="ATPase domain of HSP90 chaperone/DNA topoisomerase II/histidine kinase"/>
    <property type="match status" value="1"/>
</dbReference>
<dbReference type="EMBL" id="VDFU01000061">
    <property type="protein sequence ID" value="TNC43770.1"/>
    <property type="molecule type" value="Genomic_DNA"/>
</dbReference>
<feature type="domain" description="PAC" evidence="9">
    <location>
        <begin position="253"/>
        <end position="305"/>
    </location>
</feature>
<dbReference type="AlphaFoldDB" id="A0A5C4MK94"/>
<dbReference type="InterPro" id="IPR004358">
    <property type="entry name" value="Sig_transdc_His_kin-like_C"/>
</dbReference>
<gene>
    <name evidence="10" type="ORF">FHG66_20845</name>
</gene>
<comment type="catalytic activity">
    <reaction evidence="1">
        <text>ATP + protein L-histidine = ADP + protein N-phospho-L-histidine.</text>
        <dbReference type="EC" id="2.7.13.3"/>
    </reaction>
</comment>
<evidence type="ECO:0000313" key="10">
    <source>
        <dbReference type="EMBL" id="TNC43770.1"/>
    </source>
</evidence>
<dbReference type="Gene3D" id="1.10.287.130">
    <property type="match status" value="1"/>
</dbReference>
<dbReference type="NCBIfam" id="TIGR00229">
    <property type="entry name" value="sensory_box"/>
    <property type="match status" value="2"/>
</dbReference>
<feature type="domain" description="Response regulatory" evidence="7">
    <location>
        <begin position="590"/>
        <end position="705"/>
    </location>
</feature>
<dbReference type="Pfam" id="PF13426">
    <property type="entry name" value="PAS_9"/>
    <property type="match status" value="1"/>
</dbReference>
<dbReference type="InterPro" id="IPR000700">
    <property type="entry name" value="PAS-assoc_C"/>
</dbReference>
<evidence type="ECO:0000313" key="11">
    <source>
        <dbReference type="Proteomes" id="UP000305887"/>
    </source>
</evidence>
<dbReference type="PANTHER" id="PTHR43065">
    <property type="entry name" value="SENSOR HISTIDINE KINASE"/>
    <property type="match status" value="1"/>
</dbReference>
<dbReference type="PROSITE" id="PS50109">
    <property type="entry name" value="HIS_KIN"/>
    <property type="match status" value="1"/>
</dbReference>
<feature type="modified residue" description="4-aspartylphosphate" evidence="4">
    <location>
        <position position="640"/>
    </location>
</feature>
<dbReference type="SMART" id="SM00387">
    <property type="entry name" value="HATPase_c"/>
    <property type="match status" value="1"/>
</dbReference>
<dbReference type="Proteomes" id="UP000305887">
    <property type="component" value="Unassembled WGS sequence"/>
</dbReference>
<dbReference type="SMART" id="SM00388">
    <property type="entry name" value="HisKA"/>
    <property type="match status" value="1"/>
</dbReference>
<dbReference type="InterPro" id="IPR036890">
    <property type="entry name" value="HATPase_C_sf"/>
</dbReference>
<dbReference type="SMART" id="SM00448">
    <property type="entry name" value="REC"/>
    <property type="match status" value="1"/>
</dbReference>
<keyword evidence="5" id="KW-0175">Coiled coil</keyword>
<organism evidence="10 11">
    <name type="scientific">Rubellimicrobium rubrum</name>
    <dbReference type="NCBI Taxonomy" id="2585369"/>
    <lineage>
        <taxon>Bacteria</taxon>
        <taxon>Pseudomonadati</taxon>
        <taxon>Pseudomonadota</taxon>
        <taxon>Alphaproteobacteria</taxon>
        <taxon>Rhodobacterales</taxon>
        <taxon>Roseobacteraceae</taxon>
        <taxon>Rubellimicrobium</taxon>
    </lineage>
</organism>
<reference evidence="10 11" key="1">
    <citation type="submission" date="2019-06" db="EMBL/GenBank/DDBJ databases">
        <title>YIM 131921 draft genome.</title>
        <authorList>
            <person name="Jiang L."/>
        </authorList>
    </citation>
    <scope>NUCLEOTIDE SEQUENCE [LARGE SCALE GENOMIC DNA]</scope>
    <source>
        <strain evidence="10 11">YIM 131921</strain>
    </source>
</reference>
<name>A0A5C4MK94_9RHOB</name>
<dbReference type="InterPro" id="IPR001610">
    <property type="entry name" value="PAC"/>
</dbReference>
<evidence type="ECO:0000256" key="1">
    <source>
        <dbReference type="ARBA" id="ARBA00000085"/>
    </source>
</evidence>
<dbReference type="OrthoDB" id="9796100at2"/>
<dbReference type="InterPro" id="IPR003661">
    <property type="entry name" value="HisK_dim/P_dom"/>
</dbReference>
<dbReference type="InterPro" id="IPR035965">
    <property type="entry name" value="PAS-like_dom_sf"/>
</dbReference>
<dbReference type="CDD" id="cd18161">
    <property type="entry name" value="REC_hyHK_blue-like"/>
    <property type="match status" value="1"/>
</dbReference>
<dbReference type="InterPro" id="IPR000014">
    <property type="entry name" value="PAS"/>
</dbReference>
<evidence type="ECO:0000259" key="8">
    <source>
        <dbReference type="PROSITE" id="PS50112"/>
    </source>
</evidence>
<dbReference type="SMART" id="SM00091">
    <property type="entry name" value="PAS"/>
    <property type="match status" value="2"/>
</dbReference>
<dbReference type="InterPro" id="IPR001789">
    <property type="entry name" value="Sig_transdc_resp-reg_receiver"/>
</dbReference>
<proteinExistence type="predicted"/>
<dbReference type="SMART" id="SM00086">
    <property type="entry name" value="PAC"/>
    <property type="match status" value="2"/>
</dbReference>
<dbReference type="Pfam" id="PF00512">
    <property type="entry name" value="HisKA"/>
    <property type="match status" value="1"/>
</dbReference>
<dbReference type="Pfam" id="PF00072">
    <property type="entry name" value="Response_reg"/>
    <property type="match status" value="1"/>
</dbReference>
<dbReference type="GO" id="GO:0000155">
    <property type="term" value="F:phosphorelay sensor kinase activity"/>
    <property type="evidence" value="ECO:0007669"/>
    <property type="project" value="InterPro"/>
</dbReference>
<dbReference type="InterPro" id="IPR011006">
    <property type="entry name" value="CheY-like_superfamily"/>
</dbReference>
<dbReference type="SUPFAM" id="SSF47384">
    <property type="entry name" value="Homodimeric domain of signal transducing histidine kinase"/>
    <property type="match status" value="1"/>
</dbReference>
<feature type="domain" description="Histidine kinase" evidence="6">
    <location>
        <begin position="343"/>
        <end position="567"/>
    </location>
</feature>
<keyword evidence="11" id="KW-1185">Reference proteome</keyword>
<feature type="domain" description="PAS" evidence="8">
    <location>
        <begin position="60"/>
        <end position="130"/>
    </location>
</feature>
<dbReference type="PROSITE" id="PS50110">
    <property type="entry name" value="RESPONSE_REGULATORY"/>
    <property type="match status" value="1"/>
</dbReference>
<dbReference type="Gene3D" id="3.30.450.20">
    <property type="entry name" value="PAS domain"/>
    <property type="match status" value="2"/>
</dbReference>
<feature type="coiled-coil region" evidence="5">
    <location>
        <begin position="300"/>
        <end position="334"/>
    </location>
</feature>
<evidence type="ECO:0000256" key="2">
    <source>
        <dbReference type="ARBA" id="ARBA00012438"/>
    </source>
</evidence>
<dbReference type="PROSITE" id="PS50112">
    <property type="entry name" value="PAS"/>
    <property type="match status" value="2"/>
</dbReference>
<sequence>MHRIEATRGDAPLTTQDVDRIEQLEQHIAALESENTRLRAGAELNSRTVEHLAQEAVRCSEERLSYVLAIRTVGVMFWGQGFALTDVNEAFLHMTGFTRQEALGKTWQELTPPEFHEATWKAVNEVTSLGETTPYEKQYVRKDGSRWWGLFAARKGGDEVVEFVLDITARKEAEAALRLSEARFRAAVEAMQGRLWTNDATGRMVGEQPGWAALTGQSFDEYQGYGWTSAVHPDDVEPTVEAWRVAVAAQRPFGIEHRVRRQDGAWRLFALRALPARDDTGEVREWVGVHTDISNRRAREAELRELNETLEMRVAQAVAERAHAEEALRQSQKMEAVGQLTGGLAHDFNNLLTGITGSLDLMGTRLRQGRTGELERYIGAAMTSAQRAAALTHRLLAFSRRQPLDPKPVEANRLLADMEDMVKRTHGPGIALEMKLAGNLWRTLCDPVQLESAILNLCINARDAMVEGGKLTIETANIHLEEACVAPHDMTPGSYVTISVVDNGAGMSPEVLARAFDPFFTTKPIGQGTGLGLSMVYGFAKQSEGHVRVISNEGQGTTVKLYLPRHRGEASDEDEGTGLASVPRAEAGETVLVVEDEPVVRALIIEVLNDLGYQALEAADGPSGLRLAQSGQRIDLLVTDVGLPGLNGRQLADQARLTRPNLKVLFITGYAANTTQAGGFLEPGMGMMTKPFSVDTLMLRIREMIEVRAG</sequence>
<dbReference type="FunFam" id="3.30.450.20:FF:000099">
    <property type="entry name" value="Sensory box sensor histidine kinase"/>
    <property type="match status" value="1"/>
</dbReference>
<evidence type="ECO:0000259" key="6">
    <source>
        <dbReference type="PROSITE" id="PS50109"/>
    </source>
</evidence>
<feature type="domain" description="PAS" evidence="8">
    <location>
        <begin position="180"/>
        <end position="250"/>
    </location>
</feature>
<evidence type="ECO:0000256" key="4">
    <source>
        <dbReference type="PROSITE-ProRule" id="PRU00169"/>
    </source>
</evidence>
<dbReference type="CDD" id="cd00130">
    <property type="entry name" value="PAS"/>
    <property type="match status" value="2"/>
</dbReference>
<dbReference type="PROSITE" id="PS50113">
    <property type="entry name" value="PAC"/>
    <property type="match status" value="1"/>
</dbReference>
<dbReference type="InterPro" id="IPR013655">
    <property type="entry name" value="PAS_fold_3"/>
</dbReference>
<dbReference type="SUPFAM" id="SSF55785">
    <property type="entry name" value="PYP-like sensor domain (PAS domain)"/>
    <property type="match status" value="2"/>
</dbReference>
<comment type="caution">
    <text evidence="10">The sequence shown here is derived from an EMBL/GenBank/DDBJ whole genome shotgun (WGS) entry which is preliminary data.</text>
</comment>
<keyword evidence="3 4" id="KW-0597">Phosphoprotein</keyword>
<evidence type="ECO:0000259" key="9">
    <source>
        <dbReference type="PROSITE" id="PS50113"/>
    </source>
</evidence>
<dbReference type="InterPro" id="IPR036097">
    <property type="entry name" value="HisK_dim/P_sf"/>
</dbReference>
<dbReference type="PRINTS" id="PR00344">
    <property type="entry name" value="BCTRLSENSOR"/>
</dbReference>
<dbReference type="InterPro" id="IPR005467">
    <property type="entry name" value="His_kinase_dom"/>
</dbReference>
<protein>
    <recommendedName>
        <fullName evidence="2">histidine kinase</fullName>
        <ecNumber evidence="2">2.7.13.3</ecNumber>
    </recommendedName>
</protein>
<dbReference type="CDD" id="cd00082">
    <property type="entry name" value="HisKA"/>
    <property type="match status" value="1"/>
</dbReference>
<accession>A0A5C4MK94</accession>
<dbReference type="Pfam" id="PF08447">
    <property type="entry name" value="PAS_3"/>
    <property type="match status" value="1"/>
</dbReference>
<dbReference type="Gene3D" id="3.40.50.2300">
    <property type="match status" value="1"/>
</dbReference>
<dbReference type="Gene3D" id="3.30.565.10">
    <property type="entry name" value="Histidine kinase-like ATPase, C-terminal domain"/>
    <property type="match status" value="1"/>
</dbReference>